<dbReference type="OrthoDB" id="6630571at2"/>
<dbReference type="AlphaFoldDB" id="A0A379IDB9"/>
<feature type="chain" id="PRO_5016682368" evidence="2">
    <location>
        <begin position="31"/>
        <end position="416"/>
    </location>
</feature>
<dbReference type="Proteomes" id="UP000255125">
    <property type="component" value="Unassembled WGS sequence"/>
</dbReference>
<feature type="region of interest" description="Disordered" evidence="1">
    <location>
        <begin position="247"/>
        <end position="279"/>
    </location>
</feature>
<keyword evidence="4" id="KW-0812">Transmembrane</keyword>
<evidence type="ECO:0000256" key="2">
    <source>
        <dbReference type="SAM" id="SignalP"/>
    </source>
</evidence>
<dbReference type="Pfam" id="PF15962">
    <property type="entry name" value="DUF4765"/>
    <property type="match status" value="1"/>
</dbReference>
<reference evidence="4 5" key="1">
    <citation type="submission" date="2018-06" db="EMBL/GenBank/DDBJ databases">
        <authorList>
            <consortium name="Pathogen Informatics"/>
            <person name="Doyle S."/>
        </authorList>
    </citation>
    <scope>NUCLEOTIDE SEQUENCE [LARGE SCALE GENOMIC DNA]</scope>
    <source>
        <strain evidence="4 5">NCTC10392</strain>
    </source>
</reference>
<keyword evidence="4" id="KW-0472">Membrane</keyword>
<evidence type="ECO:0000259" key="3">
    <source>
        <dbReference type="Pfam" id="PF15962"/>
    </source>
</evidence>
<feature type="domain" description="DUF4765" evidence="3">
    <location>
        <begin position="297"/>
        <end position="415"/>
    </location>
</feature>
<sequence>MHKSIYVSINMKNIKLLSLLALAISGAALAAPPPRDEAKEKPPTTQPTTIDRDKALEDAKNNPGKVVDLGDGVTVTTAPHDPRIRTDYTFNEFLKIVNKAFTQPVTSFFESADDLHAALNNKTPTFDPSDREVLSKVGQVIAMVVGASGSVGTIMVTTGQVAGIASDDVQTKMNSFPLGFRLQGKEVITIEPLGGPRKVSSSGDVVSPDGKPITSILKRVNGRIGIPLSPVTPPKLPSNLELERLPSFGDLPPEHEEFIPNESDDGPLPSELTDNESSLHPTPLEEALKMVIIPQRGEELVTLVRGTSKLPVEMMAANGSAGGEPANALVGRPTVDQVKTQVGKGSFLPEFSTDIKIGDAFSRNRYLVVVRIKAKYLTRGSKVEEGFVANKSAPIEILKVYDRTFGKPEVTRPNAS</sequence>
<keyword evidence="2" id="KW-0732">Signal</keyword>
<feature type="compositionally biased region" description="Basic and acidic residues" evidence="1">
    <location>
        <begin position="50"/>
        <end position="60"/>
    </location>
</feature>
<dbReference type="EMBL" id="UGUS01000002">
    <property type="protein sequence ID" value="SUD30847.1"/>
    <property type="molecule type" value="Genomic_DNA"/>
</dbReference>
<evidence type="ECO:0000256" key="1">
    <source>
        <dbReference type="SAM" id="MobiDB-lite"/>
    </source>
</evidence>
<organism evidence="4 5">
    <name type="scientific">Pseudomonas fluorescens</name>
    <dbReference type="NCBI Taxonomy" id="294"/>
    <lineage>
        <taxon>Bacteria</taxon>
        <taxon>Pseudomonadati</taxon>
        <taxon>Pseudomonadota</taxon>
        <taxon>Gammaproteobacteria</taxon>
        <taxon>Pseudomonadales</taxon>
        <taxon>Pseudomonadaceae</taxon>
        <taxon>Pseudomonas</taxon>
    </lineage>
</organism>
<protein>
    <submittedName>
        <fullName evidence="4">Transmembrane pair domain-containing protein</fullName>
    </submittedName>
</protein>
<evidence type="ECO:0000313" key="5">
    <source>
        <dbReference type="Proteomes" id="UP000255125"/>
    </source>
</evidence>
<name>A0A379IDB9_PSEFL</name>
<dbReference type="InterPro" id="IPR031886">
    <property type="entry name" value="DUF4765"/>
</dbReference>
<feature type="region of interest" description="Disordered" evidence="1">
    <location>
        <begin position="31"/>
        <end position="67"/>
    </location>
</feature>
<feature type="signal peptide" evidence="2">
    <location>
        <begin position="1"/>
        <end position="30"/>
    </location>
</feature>
<accession>A0A379IDB9</accession>
<evidence type="ECO:0000313" key="4">
    <source>
        <dbReference type="EMBL" id="SUD30847.1"/>
    </source>
</evidence>
<dbReference type="RefSeq" id="WP_080727668.1">
    <property type="nucleotide sequence ID" value="NZ_CP008896.1"/>
</dbReference>
<gene>
    <name evidence="4" type="ORF">NCTC10392_02773</name>
</gene>
<proteinExistence type="predicted"/>